<dbReference type="EMBL" id="KN817831">
    <property type="protein sequence ID" value="KJA12939.1"/>
    <property type="molecule type" value="Genomic_DNA"/>
</dbReference>
<evidence type="ECO:0000313" key="2">
    <source>
        <dbReference type="Proteomes" id="UP000054270"/>
    </source>
</evidence>
<dbReference type="Proteomes" id="UP000054270">
    <property type="component" value="Unassembled WGS sequence"/>
</dbReference>
<gene>
    <name evidence="1" type="ORF">HYPSUDRAFT_209973</name>
</gene>
<organism evidence="1 2">
    <name type="scientific">Hypholoma sublateritium (strain FD-334 SS-4)</name>
    <dbReference type="NCBI Taxonomy" id="945553"/>
    <lineage>
        <taxon>Eukaryota</taxon>
        <taxon>Fungi</taxon>
        <taxon>Dikarya</taxon>
        <taxon>Basidiomycota</taxon>
        <taxon>Agaricomycotina</taxon>
        <taxon>Agaricomycetes</taxon>
        <taxon>Agaricomycetidae</taxon>
        <taxon>Agaricales</taxon>
        <taxon>Agaricineae</taxon>
        <taxon>Strophariaceae</taxon>
        <taxon>Hypholoma</taxon>
    </lineage>
</organism>
<protein>
    <submittedName>
        <fullName evidence="1">Uncharacterized protein</fullName>
    </submittedName>
</protein>
<evidence type="ECO:0000313" key="1">
    <source>
        <dbReference type="EMBL" id="KJA12939.1"/>
    </source>
</evidence>
<reference evidence="2" key="1">
    <citation type="submission" date="2014-04" db="EMBL/GenBank/DDBJ databases">
        <title>Evolutionary Origins and Diversification of the Mycorrhizal Mutualists.</title>
        <authorList>
            <consortium name="DOE Joint Genome Institute"/>
            <consortium name="Mycorrhizal Genomics Consortium"/>
            <person name="Kohler A."/>
            <person name="Kuo A."/>
            <person name="Nagy L.G."/>
            <person name="Floudas D."/>
            <person name="Copeland A."/>
            <person name="Barry K.W."/>
            <person name="Cichocki N."/>
            <person name="Veneault-Fourrey C."/>
            <person name="LaButti K."/>
            <person name="Lindquist E.A."/>
            <person name="Lipzen A."/>
            <person name="Lundell T."/>
            <person name="Morin E."/>
            <person name="Murat C."/>
            <person name="Riley R."/>
            <person name="Ohm R."/>
            <person name="Sun H."/>
            <person name="Tunlid A."/>
            <person name="Henrissat B."/>
            <person name="Grigoriev I.V."/>
            <person name="Hibbett D.S."/>
            <person name="Martin F."/>
        </authorList>
    </citation>
    <scope>NUCLEOTIDE SEQUENCE [LARGE SCALE GENOMIC DNA]</scope>
    <source>
        <strain evidence="2">FD-334 SS-4</strain>
    </source>
</reference>
<keyword evidence="2" id="KW-1185">Reference proteome</keyword>
<accession>A0A0D2N164</accession>
<name>A0A0D2N164_HYPSF</name>
<proteinExistence type="predicted"/>
<sequence length="279" mass="31464">MRLRCVRRPTVVRPIHEFLHVLANPEHTTRRLRFAPPAPPPYVRLPPPSPSPVHGYRSCLSAVPRLAVCTPSSIHAHASTRTSRLQQIRLVFAHPGAPVYLSRRSLRALSAASRRYIPKHASPWVYPPPDGPGTRARKLRWALYTPITLLYRRARSFFVRSLLPIARARTYAQRLSPIRRPLLRWLPPSLVLFTNVNSCPSDGPRHRRAPRCVARGMSMLICFRATVVRCIAVSLLALPLSRSALTAAVSWLGFFPDRTSASICFYALRSALPVYIPEL</sequence>
<dbReference type="AlphaFoldDB" id="A0A0D2N164"/>